<dbReference type="GO" id="GO:0005524">
    <property type="term" value="F:ATP binding"/>
    <property type="evidence" value="ECO:0007669"/>
    <property type="project" value="UniProtKB-KW"/>
</dbReference>
<protein>
    <submittedName>
        <fullName evidence="5">ABC transporter ATP-binding protein</fullName>
    </submittedName>
</protein>
<dbReference type="CDD" id="cd03219">
    <property type="entry name" value="ABC_Mj1267_LivG_branched"/>
    <property type="match status" value="1"/>
</dbReference>
<keyword evidence="1" id="KW-0813">Transport</keyword>
<comment type="caution">
    <text evidence="5">The sequence shown here is derived from an EMBL/GenBank/DDBJ whole genome shotgun (WGS) entry which is preliminary data.</text>
</comment>
<keyword evidence="2" id="KW-0547">Nucleotide-binding</keyword>
<dbReference type="PROSITE" id="PS50893">
    <property type="entry name" value="ABC_TRANSPORTER_2"/>
    <property type="match status" value="1"/>
</dbReference>
<accession>A0ABQ5ZRL5</accession>
<dbReference type="Pfam" id="PF12399">
    <property type="entry name" value="BCA_ABC_TP_C"/>
    <property type="match status" value="1"/>
</dbReference>
<evidence type="ECO:0000259" key="4">
    <source>
        <dbReference type="PROSITE" id="PS50893"/>
    </source>
</evidence>
<keyword evidence="6" id="KW-1185">Reference proteome</keyword>
<evidence type="ECO:0000313" key="6">
    <source>
        <dbReference type="Proteomes" id="UP001156682"/>
    </source>
</evidence>
<feature type="domain" description="ABC transporter" evidence="4">
    <location>
        <begin position="5"/>
        <end position="252"/>
    </location>
</feature>
<sequence>MTALIEVTGLSKTFGGVHAVEALSFSVDAGQIYSVIGPNGAGKTTLFNLITGIYTPTQGEIKLNGEMVVGLEPNQLAERGMCRTFQQMQICMNMTALENVMLGRHLQLKSSFLTTMLRLPSLLKDEEDCRDHAVELMKFVGCGEYLETDASAMSYGALKRLEIARALASNPKVVLLDEPAAGLNGTETAALEELIKKIAAQGITVVLVEHDMKLVMGISDRLLVLNYGRKLAEGTPEEIRNNPDVIAAYLGG</sequence>
<dbReference type="EMBL" id="BSOR01000001">
    <property type="protein sequence ID" value="GLR62614.1"/>
    <property type="molecule type" value="Genomic_DNA"/>
</dbReference>
<gene>
    <name evidence="5" type="ORF">GCM10007878_00490</name>
</gene>
<organism evidence="5 6">
    <name type="scientific">Marinospirillum insulare</name>
    <dbReference type="NCBI Taxonomy" id="217169"/>
    <lineage>
        <taxon>Bacteria</taxon>
        <taxon>Pseudomonadati</taxon>
        <taxon>Pseudomonadota</taxon>
        <taxon>Gammaproteobacteria</taxon>
        <taxon>Oceanospirillales</taxon>
        <taxon>Oceanospirillaceae</taxon>
        <taxon>Marinospirillum</taxon>
    </lineage>
</organism>
<dbReference type="Pfam" id="PF00005">
    <property type="entry name" value="ABC_tran"/>
    <property type="match status" value="1"/>
</dbReference>
<dbReference type="SMART" id="SM00382">
    <property type="entry name" value="AAA"/>
    <property type="match status" value="1"/>
</dbReference>
<dbReference type="SUPFAM" id="SSF52540">
    <property type="entry name" value="P-loop containing nucleoside triphosphate hydrolases"/>
    <property type="match status" value="1"/>
</dbReference>
<keyword evidence="3 5" id="KW-0067">ATP-binding</keyword>
<dbReference type="InterPro" id="IPR032823">
    <property type="entry name" value="BCA_ABC_TP_C"/>
</dbReference>
<dbReference type="PANTHER" id="PTHR45772:SF7">
    <property type="entry name" value="AMINO ACID ABC TRANSPORTER ATP-BINDING PROTEIN"/>
    <property type="match status" value="1"/>
</dbReference>
<evidence type="ECO:0000256" key="2">
    <source>
        <dbReference type="ARBA" id="ARBA00022741"/>
    </source>
</evidence>
<dbReference type="RefSeq" id="WP_027850053.1">
    <property type="nucleotide sequence ID" value="NZ_BSOR01000001.1"/>
</dbReference>
<name>A0ABQ5ZRL5_9GAMM</name>
<dbReference type="InterPro" id="IPR027417">
    <property type="entry name" value="P-loop_NTPase"/>
</dbReference>
<evidence type="ECO:0000256" key="1">
    <source>
        <dbReference type="ARBA" id="ARBA00022448"/>
    </source>
</evidence>
<dbReference type="InterPro" id="IPR051120">
    <property type="entry name" value="ABC_AA/LPS_Transport"/>
</dbReference>
<dbReference type="Proteomes" id="UP001156682">
    <property type="component" value="Unassembled WGS sequence"/>
</dbReference>
<evidence type="ECO:0000256" key="3">
    <source>
        <dbReference type="ARBA" id="ARBA00022840"/>
    </source>
</evidence>
<dbReference type="InterPro" id="IPR003439">
    <property type="entry name" value="ABC_transporter-like_ATP-bd"/>
</dbReference>
<dbReference type="InterPro" id="IPR003593">
    <property type="entry name" value="AAA+_ATPase"/>
</dbReference>
<proteinExistence type="predicted"/>
<reference evidence="6" key="1">
    <citation type="journal article" date="2019" name="Int. J. Syst. Evol. Microbiol.">
        <title>The Global Catalogue of Microorganisms (GCM) 10K type strain sequencing project: providing services to taxonomists for standard genome sequencing and annotation.</title>
        <authorList>
            <consortium name="The Broad Institute Genomics Platform"/>
            <consortium name="The Broad Institute Genome Sequencing Center for Infectious Disease"/>
            <person name="Wu L."/>
            <person name="Ma J."/>
        </authorList>
    </citation>
    <scope>NUCLEOTIDE SEQUENCE [LARGE SCALE GENOMIC DNA]</scope>
    <source>
        <strain evidence="6">NBRC 100033</strain>
    </source>
</reference>
<dbReference type="Gene3D" id="3.40.50.300">
    <property type="entry name" value="P-loop containing nucleotide triphosphate hydrolases"/>
    <property type="match status" value="1"/>
</dbReference>
<evidence type="ECO:0000313" key="5">
    <source>
        <dbReference type="EMBL" id="GLR62614.1"/>
    </source>
</evidence>
<dbReference type="PANTHER" id="PTHR45772">
    <property type="entry name" value="CONSERVED COMPONENT OF ABC TRANSPORTER FOR NATURAL AMINO ACIDS-RELATED"/>
    <property type="match status" value="1"/>
</dbReference>